<dbReference type="KEGG" id="cthr:CTHT_0019810"/>
<dbReference type="InterPro" id="IPR036291">
    <property type="entry name" value="NAD(P)-bd_dom_sf"/>
</dbReference>
<dbReference type="eggNOG" id="ENOG502S0JD">
    <property type="taxonomic scope" value="Eukaryota"/>
</dbReference>
<keyword evidence="2" id="KW-0521">NADP</keyword>
<evidence type="ECO:0000313" key="5">
    <source>
        <dbReference type="Proteomes" id="UP000008066"/>
    </source>
</evidence>
<dbReference type="AlphaFoldDB" id="G0S363"/>
<sequence length="307" mass="34183">MTLQNILVVGATGKQGRAVVNALLKNPNNAPHILALTRNPDSANAQSLLSAFKDGQVELVKGDTGEPKAIFEGRPKDSIDGIFIVTVMQQKLSEEQQAIPLIDTAVDHGVKHIVFTSVERGGNEKSWTNPTTVPHFKAKHNVEIYLRDKAAKSNGAFTWTILRPVAFMDNWNPGAFASMMTAMWASSMSEDKKLQLISVHDIGEFAALSFKDPAKWAGKAVGLAGDELTLKEVKEKFQKVTGKPLPHSWNILGKFMLWMVTDLRLMFAWFDKEGYGADIAELRKEFPPLMDFETWLREESGWKEDKA</sequence>
<protein>
    <recommendedName>
        <fullName evidence="3">NmrA-like domain-containing protein</fullName>
    </recommendedName>
</protein>
<evidence type="ECO:0000259" key="3">
    <source>
        <dbReference type="Pfam" id="PF05368"/>
    </source>
</evidence>
<dbReference type="EMBL" id="GL988040">
    <property type="protein sequence ID" value="EGS22446.1"/>
    <property type="molecule type" value="Genomic_DNA"/>
</dbReference>
<evidence type="ECO:0000256" key="2">
    <source>
        <dbReference type="ARBA" id="ARBA00022857"/>
    </source>
</evidence>
<accession>G0S363</accession>
<dbReference type="Gene3D" id="3.40.50.720">
    <property type="entry name" value="NAD(P)-binding Rossmann-like Domain"/>
    <property type="match status" value="1"/>
</dbReference>
<dbReference type="OMA" id="MMASLWA"/>
<dbReference type="InterPro" id="IPR008030">
    <property type="entry name" value="NmrA-like"/>
</dbReference>
<dbReference type="Proteomes" id="UP000008066">
    <property type="component" value="Unassembled WGS sequence"/>
</dbReference>
<evidence type="ECO:0000256" key="1">
    <source>
        <dbReference type="ARBA" id="ARBA00006328"/>
    </source>
</evidence>
<feature type="domain" description="NmrA-like" evidence="3">
    <location>
        <begin position="4"/>
        <end position="277"/>
    </location>
</feature>
<dbReference type="SUPFAM" id="SSF51735">
    <property type="entry name" value="NAD(P)-binding Rossmann-fold domains"/>
    <property type="match status" value="1"/>
</dbReference>
<keyword evidence="5" id="KW-1185">Reference proteome</keyword>
<dbReference type="HOGENOM" id="CLU_007383_8_4_1"/>
<dbReference type="GeneID" id="18256019"/>
<dbReference type="RefSeq" id="XP_006692465.1">
    <property type="nucleotide sequence ID" value="XM_006692402.1"/>
</dbReference>
<comment type="similarity">
    <text evidence="1">Belongs to the NmrA-type oxidoreductase family.</text>
</comment>
<name>G0S363_CHATD</name>
<dbReference type="PANTHER" id="PTHR42748:SF7">
    <property type="entry name" value="NMRA LIKE REDOX SENSOR 1-RELATED"/>
    <property type="match status" value="1"/>
</dbReference>
<reference evidence="4 5" key="1">
    <citation type="journal article" date="2011" name="Cell">
        <title>Insight into structure and assembly of the nuclear pore complex by utilizing the genome of a eukaryotic thermophile.</title>
        <authorList>
            <person name="Amlacher S."/>
            <person name="Sarges P."/>
            <person name="Flemming D."/>
            <person name="van Noort V."/>
            <person name="Kunze R."/>
            <person name="Devos D.P."/>
            <person name="Arumugam M."/>
            <person name="Bork P."/>
            <person name="Hurt E."/>
        </authorList>
    </citation>
    <scope>NUCLEOTIDE SEQUENCE [LARGE SCALE GENOMIC DNA]</scope>
    <source>
        <strain evidence="5">DSM 1495 / CBS 144.50 / IMI 039719</strain>
    </source>
</reference>
<proteinExistence type="inferred from homology"/>
<dbReference type="Pfam" id="PF05368">
    <property type="entry name" value="NmrA"/>
    <property type="match status" value="1"/>
</dbReference>
<dbReference type="Gene3D" id="3.90.25.10">
    <property type="entry name" value="UDP-galactose 4-epimerase, domain 1"/>
    <property type="match status" value="1"/>
</dbReference>
<dbReference type="GO" id="GO:0005634">
    <property type="term" value="C:nucleus"/>
    <property type="evidence" value="ECO:0007669"/>
    <property type="project" value="TreeGrafter"/>
</dbReference>
<dbReference type="CDD" id="cd05251">
    <property type="entry name" value="NmrA_like_SDR_a"/>
    <property type="match status" value="1"/>
</dbReference>
<dbReference type="InterPro" id="IPR051164">
    <property type="entry name" value="NmrA-like_oxidored"/>
</dbReference>
<dbReference type="PANTHER" id="PTHR42748">
    <property type="entry name" value="NITROGEN METABOLITE REPRESSION PROTEIN NMRA FAMILY MEMBER"/>
    <property type="match status" value="1"/>
</dbReference>
<dbReference type="OrthoDB" id="9997102at2759"/>
<gene>
    <name evidence="4" type="ORF">CTHT_0019810</name>
</gene>
<organism evidence="5">
    <name type="scientific">Chaetomium thermophilum (strain DSM 1495 / CBS 144.50 / IMI 039719)</name>
    <name type="common">Thermochaetoides thermophila</name>
    <dbReference type="NCBI Taxonomy" id="759272"/>
    <lineage>
        <taxon>Eukaryota</taxon>
        <taxon>Fungi</taxon>
        <taxon>Dikarya</taxon>
        <taxon>Ascomycota</taxon>
        <taxon>Pezizomycotina</taxon>
        <taxon>Sordariomycetes</taxon>
        <taxon>Sordariomycetidae</taxon>
        <taxon>Sordariales</taxon>
        <taxon>Chaetomiaceae</taxon>
        <taxon>Thermochaetoides</taxon>
    </lineage>
</organism>
<evidence type="ECO:0000313" key="4">
    <source>
        <dbReference type="EMBL" id="EGS22446.1"/>
    </source>
</evidence>